<evidence type="ECO:0000313" key="2">
    <source>
        <dbReference type="Proteomes" id="UP001207918"/>
    </source>
</evidence>
<name>A0ABT3PHZ6_9BACT</name>
<gene>
    <name evidence="1" type="ORF">J6I44_01655</name>
</gene>
<sequence>MAKITVSEDCGNSPKKLHLKKFNIAFVKNDRTFINQNVTDDISWNMVGEKHRQGKEQVAAELKKMRSMDITELVIHNIITHGYNGTTNGLLKFKGGVTLAFCDVYTFSSPRNNAKIKGITSYVIEVKA</sequence>
<proteinExistence type="predicted"/>
<organism evidence="1 2">
    <name type="scientific">Fodinibius salsisoli</name>
    <dbReference type="NCBI Taxonomy" id="2820877"/>
    <lineage>
        <taxon>Bacteria</taxon>
        <taxon>Pseudomonadati</taxon>
        <taxon>Balneolota</taxon>
        <taxon>Balneolia</taxon>
        <taxon>Balneolales</taxon>
        <taxon>Balneolaceae</taxon>
        <taxon>Fodinibius</taxon>
    </lineage>
</organism>
<keyword evidence="2" id="KW-1185">Reference proteome</keyword>
<dbReference type="Gene3D" id="3.10.450.50">
    <property type="match status" value="1"/>
</dbReference>
<accession>A0ABT3PHZ6</accession>
<dbReference type="RefSeq" id="WP_265764200.1">
    <property type="nucleotide sequence ID" value="NZ_JAGGJA010000001.1"/>
</dbReference>
<protein>
    <submittedName>
        <fullName evidence="1">Nuclear transport factor 2 family protein</fullName>
    </submittedName>
</protein>
<reference evidence="1 2" key="1">
    <citation type="submission" date="2021-03" db="EMBL/GenBank/DDBJ databases">
        <title>Aliifodinibius sp. nov., a new bacterium isolated from saline soil.</title>
        <authorList>
            <person name="Galisteo C."/>
            <person name="De La Haba R."/>
            <person name="Sanchez-Porro C."/>
            <person name="Ventosa A."/>
        </authorList>
    </citation>
    <scope>NUCLEOTIDE SEQUENCE [LARGE SCALE GENOMIC DNA]</scope>
    <source>
        <strain evidence="1 2">1BSP15-2V2</strain>
    </source>
</reference>
<comment type="caution">
    <text evidence="1">The sequence shown here is derived from an EMBL/GenBank/DDBJ whole genome shotgun (WGS) entry which is preliminary data.</text>
</comment>
<dbReference type="InterPro" id="IPR032710">
    <property type="entry name" value="NTF2-like_dom_sf"/>
</dbReference>
<dbReference type="EMBL" id="JAGGJA010000001">
    <property type="protein sequence ID" value="MCW9705536.1"/>
    <property type="molecule type" value="Genomic_DNA"/>
</dbReference>
<dbReference type="Proteomes" id="UP001207918">
    <property type="component" value="Unassembled WGS sequence"/>
</dbReference>
<evidence type="ECO:0000313" key="1">
    <source>
        <dbReference type="EMBL" id="MCW9705536.1"/>
    </source>
</evidence>
<dbReference type="SUPFAM" id="SSF54427">
    <property type="entry name" value="NTF2-like"/>
    <property type="match status" value="1"/>
</dbReference>